<dbReference type="EMBL" id="CADCUQ010000655">
    <property type="protein sequence ID" value="CAA9421233.1"/>
    <property type="molecule type" value="Genomic_DNA"/>
</dbReference>
<dbReference type="AlphaFoldDB" id="A0A6J4PTC2"/>
<feature type="region of interest" description="Disordered" evidence="1">
    <location>
        <begin position="1"/>
        <end position="122"/>
    </location>
</feature>
<protein>
    <submittedName>
        <fullName evidence="2">Uncharacterized protein</fullName>
    </submittedName>
</protein>
<evidence type="ECO:0000313" key="2">
    <source>
        <dbReference type="EMBL" id="CAA9421233.1"/>
    </source>
</evidence>
<name>A0A6J4PTC2_9BACT</name>
<reference evidence="2" key="1">
    <citation type="submission" date="2020-02" db="EMBL/GenBank/DDBJ databases">
        <authorList>
            <person name="Meier V. D."/>
        </authorList>
    </citation>
    <scope>NUCLEOTIDE SEQUENCE</scope>
    <source>
        <strain evidence="2">AVDCRST_MAG64</strain>
    </source>
</reference>
<organism evidence="2">
    <name type="scientific">uncultured Phycisphaerae bacterium</name>
    <dbReference type="NCBI Taxonomy" id="904963"/>
    <lineage>
        <taxon>Bacteria</taxon>
        <taxon>Pseudomonadati</taxon>
        <taxon>Planctomycetota</taxon>
        <taxon>Phycisphaerae</taxon>
        <taxon>environmental samples</taxon>
    </lineage>
</organism>
<sequence length="122" mass="13578">AKPNPARRPLWHRRPAPEGRAVKGNPLGHRRADQQRRRPALGPRKGGGPAARKPRAGRIRRPGDRPHQAGQVGAPGRDVDARQRSRRRPARGRGGRRGQGVRQERNGLARPRQARRAGARRV</sequence>
<proteinExistence type="predicted"/>
<evidence type="ECO:0000256" key="1">
    <source>
        <dbReference type="SAM" id="MobiDB-lite"/>
    </source>
</evidence>
<feature type="compositionally biased region" description="Basic residues" evidence="1">
    <location>
        <begin position="84"/>
        <end position="96"/>
    </location>
</feature>
<feature type="compositionally biased region" description="Basic residues" evidence="1">
    <location>
        <begin position="112"/>
        <end position="122"/>
    </location>
</feature>
<feature type="non-terminal residue" evidence="2">
    <location>
        <position position="122"/>
    </location>
</feature>
<accession>A0A6J4PTC2</accession>
<gene>
    <name evidence="2" type="ORF">AVDCRST_MAG64-2886</name>
</gene>
<feature type="non-terminal residue" evidence="2">
    <location>
        <position position="1"/>
    </location>
</feature>